<dbReference type="AlphaFoldDB" id="A0A410S1K3"/>
<proteinExistence type="predicted"/>
<name>A0A410S1K3_CORCK</name>
<evidence type="ECO:0000313" key="1">
    <source>
        <dbReference type="EMBL" id="QAT88034.1"/>
    </source>
</evidence>
<dbReference type="Proteomes" id="UP000288758">
    <property type="component" value="Chromosome"/>
</dbReference>
<gene>
    <name evidence="1" type="ORF">EJ065_6505</name>
</gene>
<dbReference type="SUPFAM" id="SSF102712">
    <property type="entry name" value="JAB1/MPN domain"/>
    <property type="match status" value="1"/>
</dbReference>
<reference evidence="1 2" key="1">
    <citation type="submission" date="2018-12" db="EMBL/GenBank/DDBJ databases">
        <title>Complete Genome Sequence of the Corallopyronin A producing Myxobacterium Corallococcus coralloides B035.</title>
        <authorList>
            <person name="Bouhired S.M."/>
            <person name="Rupp O."/>
            <person name="Blom J."/>
            <person name="Schaeberle T.F."/>
            <person name="Kehraus S."/>
            <person name="Schiefer A."/>
            <person name="Pfarr K."/>
            <person name="Goesmann A."/>
            <person name="Hoerauf A."/>
            <person name="Koenig G.M."/>
        </authorList>
    </citation>
    <scope>NUCLEOTIDE SEQUENCE [LARGE SCALE GENOMIC DNA]</scope>
    <source>
        <strain evidence="1 2">B035</strain>
    </source>
</reference>
<evidence type="ECO:0008006" key="3">
    <source>
        <dbReference type="Google" id="ProtNLM"/>
    </source>
</evidence>
<accession>A0A410S1K3</accession>
<protein>
    <recommendedName>
        <fullName evidence="3">JAB domain-containing protein</fullName>
    </recommendedName>
</protein>
<dbReference type="EMBL" id="CP034669">
    <property type="protein sequence ID" value="QAT88034.1"/>
    <property type="molecule type" value="Genomic_DNA"/>
</dbReference>
<evidence type="ECO:0000313" key="2">
    <source>
        <dbReference type="Proteomes" id="UP000288758"/>
    </source>
</evidence>
<dbReference type="RefSeq" id="WP_128799279.1">
    <property type="nucleotide sequence ID" value="NZ_CP034669.1"/>
</dbReference>
<organism evidence="1 2">
    <name type="scientific">Corallococcus coralloides</name>
    <name type="common">Myxococcus coralloides</name>
    <dbReference type="NCBI Taxonomy" id="184914"/>
    <lineage>
        <taxon>Bacteria</taxon>
        <taxon>Pseudomonadati</taxon>
        <taxon>Myxococcota</taxon>
        <taxon>Myxococcia</taxon>
        <taxon>Myxococcales</taxon>
        <taxon>Cystobacterineae</taxon>
        <taxon>Myxococcaceae</taxon>
        <taxon>Corallococcus</taxon>
    </lineage>
</organism>
<sequence>MSTDVVLVDPAALSDFMADAVREYTACTPELPPRSWAVLLGRFTDDAMHVERVGFATNIRETDDSVLQEFEAAIIPRFGACYANGRRGYWCEPRELLRITAEAEAEGLEVLGSIHLHPDWHRIGPPHERGLRVSQEPTPMDRHLFQGSGWPLNMILYLERREGRLYHSLGAWAPPADTAPEAGCRALAIRMRTPEFGEKSKNMARGIGNSA</sequence>
<dbReference type="Gene3D" id="3.40.140.10">
    <property type="entry name" value="Cytidine Deaminase, domain 2"/>
    <property type="match status" value="1"/>
</dbReference>